<keyword evidence="6" id="KW-1185">Reference proteome</keyword>
<dbReference type="SUPFAM" id="SSF50494">
    <property type="entry name" value="Trypsin-like serine proteases"/>
    <property type="match status" value="1"/>
</dbReference>
<dbReference type="InParanoid" id="G5AE51"/>
<dbReference type="RefSeq" id="XP_009538350.1">
    <property type="nucleotide sequence ID" value="XM_009540055.1"/>
</dbReference>
<gene>
    <name evidence="5" type="ORF">PHYSODRAFT_532340</name>
</gene>
<dbReference type="InterPro" id="IPR001254">
    <property type="entry name" value="Trypsin_dom"/>
</dbReference>
<keyword evidence="1" id="KW-0843">Virulence</keyword>
<dbReference type="InterPro" id="IPR009003">
    <property type="entry name" value="Peptidase_S1_PA"/>
</dbReference>
<dbReference type="GO" id="GO:0004252">
    <property type="term" value="F:serine-type endopeptidase activity"/>
    <property type="evidence" value="ECO:0007669"/>
    <property type="project" value="InterPro"/>
</dbReference>
<dbReference type="GeneID" id="20661730"/>
<dbReference type="AlphaFoldDB" id="G5AE51"/>
<dbReference type="Gene3D" id="2.40.10.10">
    <property type="entry name" value="Trypsin-like serine proteases"/>
    <property type="match status" value="1"/>
</dbReference>
<accession>G5AE51</accession>
<dbReference type="PRINTS" id="PR00722">
    <property type="entry name" value="CHYMOTRYPSIN"/>
</dbReference>
<dbReference type="GO" id="GO:0006508">
    <property type="term" value="P:proteolysis"/>
    <property type="evidence" value="ECO:0007669"/>
    <property type="project" value="InterPro"/>
</dbReference>
<dbReference type="PANTHER" id="PTHR24253">
    <property type="entry name" value="TRANSMEMBRANE PROTEASE SERINE"/>
    <property type="match status" value="1"/>
</dbReference>
<evidence type="ECO:0000313" key="5">
    <source>
        <dbReference type="EMBL" id="EGZ06453.1"/>
    </source>
</evidence>
<dbReference type="Proteomes" id="UP000002640">
    <property type="component" value="Unassembled WGS sequence"/>
</dbReference>
<organism evidence="5 6">
    <name type="scientific">Phytophthora sojae (strain P6497)</name>
    <name type="common">Soybean stem and root rot agent</name>
    <name type="synonym">Phytophthora megasperma f. sp. glycines</name>
    <dbReference type="NCBI Taxonomy" id="1094619"/>
    <lineage>
        <taxon>Eukaryota</taxon>
        <taxon>Sar</taxon>
        <taxon>Stramenopiles</taxon>
        <taxon>Oomycota</taxon>
        <taxon>Peronosporomycetes</taxon>
        <taxon>Peronosporales</taxon>
        <taxon>Peronosporaceae</taxon>
        <taxon>Phytophthora</taxon>
    </lineage>
</organism>
<name>G5AE51_PHYSP</name>
<dbReference type="PROSITE" id="PS50240">
    <property type="entry name" value="TRYPSIN_DOM"/>
    <property type="match status" value="1"/>
</dbReference>
<sequence>MKAISALKTALVAVGTVGVHMERSLIMGGGFPAEQRRTQPASGQRPKGGALVSSIHVVTAASCNSYVFRPSVPEWVAVGAVVARYVNGSKDGEQIKVVSAVNDPLYNPGNFSYNFAVLTLEKPSTFAPIKLPAVDDSDIGPRMRSKAMGWGNTSYPDSARANKLQGIDLMLQTDHCMYTVDQSEVWAGGEEGKDKCPDNTGGPLIEENSRGDDDDTSRAPPLRGGNF</sequence>
<evidence type="ECO:0000256" key="3">
    <source>
        <dbReference type="SAM" id="MobiDB-lite"/>
    </source>
</evidence>
<dbReference type="EMBL" id="JH159164">
    <property type="protein sequence ID" value="EGZ06453.1"/>
    <property type="molecule type" value="Genomic_DNA"/>
</dbReference>
<evidence type="ECO:0000259" key="4">
    <source>
        <dbReference type="PROSITE" id="PS50240"/>
    </source>
</evidence>
<evidence type="ECO:0000256" key="1">
    <source>
        <dbReference type="ARBA" id="ARBA00023026"/>
    </source>
</evidence>
<protein>
    <recommendedName>
        <fullName evidence="4">Peptidase S1 domain-containing protein</fullName>
    </recommendedName>
</protein>
<dbReference type="STRING" id="1094619.G5AE51"/>
<feature type="domain" description="Peptidase S1" evidence="4">
    <location>
        <begin position="26"/>
        <end position="227"/>
    </location>
</feature>
<dbReference type="SMR" id="G5AE51"/>
<proteinExistence type="predicted"/>
<dbReference type="KEGG" id="psoj:PHYSODRAFT_532340"/>
<dbReference type="InterPro" id="IPR001314">
    <property type="entry name" value="Peptidase_S1A"/>
</dbReference>
<keyword evidence="2" id="KW-1015">Disulfide bond</keyword>
<evidence type="ECO:0000256" key="2">
    <source>
        <dbReference type="ARBA" id="ARBA00023157"/>
    </source>
</evidence>
<reference evidence="5 6" key="1">
    <citation type="journal article" date="2006" name="Science">
        <title>Phytophthora genome sequences uncover evolutionary origins and mechanisms of pathogenesis.</title>
        <authorList>
            <person name="Tyler B.M."/>
            <person name="Tripathy S."/>
            <person name="Zhang X."/>
            <person name="Dehal P."/>
            <person name="Jiang R.H."/>
            <person name="Aerts A."/>
            <person name="Arredondo F.D."/>
            <person name="Baxter L."/>
            <person name="Bensasson D."/>
            <person name="Beynon J.L."/>
            <person name="Chapman J."/>
            <person name="Damasceno C.M."/>
            <person name="Dorrance A.E."/>
            <person name="Dou D."/>
            <person name="Dickerman A.W."/>
            <person name="Dubchak I.L."/>
            <person name="Garbelotto M."/>
            <person name="Gijzen M."/>
            <person name="Gordon S.G."/>
            <person name="Govers F."/>
            <person name="Grunwald N.J."/>
            <person name="Huang W."/>
            <person name="Ivors K.L."/>
            <person name="Jones R.W."/>
            <person name="Kamoun S."/>
            <person name="Krampis K."/>
            <person name="Lamour K.H."/>
            <person name="Lee M.K."/>
            <person name="McDonald W.H."/>
            <person name="Medina M."/>
            <person name="Meijer H.J."/>
            <person name="Nordberg E.K."/>
            <person name="Maclean D.J."/>
            <person name="Ospina-Giraldo M.D."/>
            <person name="Morris P.F."/>
            <person name="Phuntumart V."/>
            <person name="Putnam N.H."/>
            <person name="Rash S."/>
            <person name="Rose J.K."/>
            <person name="Sakihama Y."/>
            <person name="Salamov A.A."/>
            <person name="Savidor A."/>
            <person name="Scheuring C.F."/>
            <person name="Smith B.M."/>
            <person name="Sobral B.W."/>
            <person name="Terry A."/>
            <person name="Torto-Alalibo T.A."/>
            <person name="Win J."/>
            <person name="Xu Z."/>
            <person name="Zhang H."/>
            <person name="Grigoriev I.V."/>
            <person name="Rokhsar D.S."/>
            <person name="Boore J.L."/>
        </authorList>
    </citation>
    <scope>NUCLEOTIDE SEQUENCE [LARGE SCALE GENOMIC DNA]</scope>
    <source>
        <strain evidence="5 6">P6497</strain>
    </source>
</reference>
<evidence type="ECO:0000313" key="6">
    <source>
        <dbReference type="Proteomes" id="UP000002640"/>
    </source>
</evidence>
<dbReference type="InterPro" id="IPR043504">
    <property type="entry name" value="Peptidase_S1_PA_chymotrypsin"/>
</dbReference>
<dbReference type="Pfam" id="PF00089">
    <property type="entry name" value="Trypsin"/>
    <property type="match status" value="1"/>
</dbReference>
<feature type="region of interest" description="Disordered" evidence="3">
    <location>
        <begin position="188"/>
        <end position="227"/>
    </location>
</feature>
<dbReference type="SMART" id="SM00020">
    <property type="entry name" value="Tryp_SPc"/>
    <property type="match status" value="1"/>
</dbReference>